<name>A0A7W8HKK4_9BURK</name>
<dbReference type="RefSeq" id="WP_183970660.1">
    <property type="nucleotide sequence ID" value="NZ_BAABEW010000013.1"/>
</dbReference>
<sequence length="121" mass="12624">MVKLLLVINTLLTLPFGIDALAAPAEVFAQFGLKLDAGGALVARGYAAALVGYGLLLWLLRHTRDRAVARPLLLSMVAFNGIEAVIQGLAGVQGTALPVILANVVVHGLVCAACLYAYRGQ</sequence>
<organism evidence="2 3">
    <name type="scientific">Quisquiliibacterium transsilvanicum</name>
    <dbReference type="NCBI Taxonomy" id="1549638"/>
    <lineage>
        <taxon>Bacteria</taxon>
        <taxon>Pseudomonadati</taxon>
        <taxon>Pseudomonadota</taxon>
        <taxon>Betaproteobacteria</taxon>
        <taxon>Burkholderiales</taxon>
        <taxon>Burkholderiaceae</taxon>
        <taxon>Quisquiliibacterium</taxon>
    </lineage>
</organism>
<dbReference type="EMBL" id="JACHGB010000008">
    <property type="protein sequence ID" value="MBB5273804.1"/>
    <property type="molecule type" value="Genomic_DNA"/>
</dbReference>
<dbReference type="AlphaFoldDB" id="A0A7W8HKK4"/>
<evidence type="ECO:0008006" key="4">
    <source>
        <dbReference type="Google" id="ProtNLM"/>
    </source>
</evidence>
<gene>
    <name evidence="2" type="ORF">HNQ70_003835</name>
</gene>
<keyword evidence="3" id="KW-1185">Reference proteome</keyword>
<feature type="transmembrane region" description="Helical" evidence="1">
    <location>
        <begin position="96"/>
        <end position="118"/>
    </location>
</feature>
<accession>A0A7W8HKK4</accession>
<comment type="caution">
    <text evidence="2">The sequence shown here is derived from an EMBL/GenBank/DDBJ whole genome shotgun (WGS) entry which is preliminary data.</text>
</comment>
<keyword evidence="1" id="KW-1133">Transmembrane helix</keyword>
<evidence type="ECO:0000313" key="3">
    <source>
        <dbReference type="Proteomes" id="UP000532440"/>
    </source>
</evidence>
<evidence type="ECO:0000256" key="1">
    <source>
        <dbReference type="SAM" id="Phobius"/>
    </source>
</evidence>
<feature type="transmembrane region" description="Helical" evidence="1">
    <location>
        <begin position="38"/>
        <end position="60"/>
    </location>
</feature>
<keyword evidence="1" id="KW-0472">Membrane</keyword>
<protein>
    <recommendedName>
        <fullName evidence="4">DUF4345 domain-containing protein</fullName>
    </recommendedName>
</protein>
<dbReference type="Proteomes" id="UP000532440">
    <property type="component" value="Unassembled WGS sequence"/>
</dbReference>
<feature type="transmembrane region" description="Helical" evidence="1">
    <location>
        <begin position="72"/>
        <end position="90"/>
    </location>
</feature>
<proteinExistence type="predicted"/>
<reference evidence="2 3" key="1">
    <citation type="submission" date="2020-08" db="EMBL/GenBank/DDBJ databases">
        <title>Genomic Encyclopedia of Type Strains, Phase IV (KMG-IV): sequencing the most valuable type-strain genomes for metagenomic binning, comparative biology and taxonomic classification.</title>
        <authorList>
            <person name="Goeker M."/>
        </authorList>
    </citation>
    <scope>NUCLEOTIDE SEQUENCE [LARGE SCALE GENOMIC DNA]</scope>
    <source>
        <strain evidence="2 3">DSM 29781</strain>
    </source>
</reference>
<keyword evidence="1" id="KW-0812">Transmembrane</keyword>
<evidence type="ECO:0000313" key="2">
    <source>
        <dbReference type="EMBL" id="MBB5273804.1"/>
    </source>
</evidence>